<proteinExistence type="predicted"/>
<sequence>MGSQKVGATNLFNSLQQEYDQDNSFVENLIG</sequence>
<dbReference type="KEGG" id="nev:NTE_00023"/>
<dbReference type="HOGENOM" id="CLU_3394432_0_0_2"/>
<name>A0A075MMP0_9ARCH</name>
<evidence type="ECO:0000313" key="1">
    <source>
        <dbReference type="EMBL" id="AIF82107.1"/>
    </source>
</evidence>
<dbReference type="AlphaFoldDB" id="A0A075MMP0"/>
<dbReference type="Proteomes" id="UP000028194">
    <property type="component" value="Chromosome"/>
</dbReference>
<organism evidence="1 2">
    <name type="scientific">Candidatus Nitrososphaera evergladensis SR1</name>
    <dbReference type="NCBI Taxonomy" id="1459636"/>
    <lineage>
        <taxon>Archaea</taxon>
        <taxon>Nitrososphaerota</taxon>
        <taxon>Nitrososphaeria</taxon>
        <taxon>Nitrososphaerales</taxon>
        <taxon>Nitrososphaeraceae</taxon>
        <taxon>Nitrososphaera</taxon>
    </lineage>
</organism>
<reference evidence="1 2" key="1">
    <citation type="journal article" date="2014" name="PLoS ONE">
        <title>Genome Sequence of Candidatus Nitrososphaera evergladensis from Group I.1b Enriched from Everglades Soil Reveals Novel Genomic Features of the Ammonia-Oxidizing Archaea.</title>
        <authorList>
            <person name="Zhalnina K.V."/>
            <person name="Dias R."/>
            <person name="Leonard M.T."/>
            <person name="Dorr de Quadros P."/>
            <person name="Camargo F.A."/>
            <person name="Drew J.C."/>
            <person name="Farmerie W.G."/>
            <person name="Daroub S.H."/>
            <person name="Triplett E.W."/>
        </authorList>
    </citation>
    <scope>NUCLEOTIDE SEQUENCE [LARGE SCALE GENOMIC DNA]</scope>
    <source>
        <strain evidence="1 2">SR1</strain>
    </source>
</reference>
<dbReference type="EMBL" id="CP007174">
    <property type="protein sequence ID" value="AIF82107.1"/>
    <property type="molecule type" value="Genomic_DNA"/>
</dbReference>
<gene>
    <name evidence="1" type="ORF">NTE_00023</name>
</gene>
<keyword evidence="2" id="KW-1185">Reference proteome</keyword>
<accession>A0A075MMP0</accession>
<evidence type="ECO:0000313" key="2">
    <source>
        <dbReference type="Proteomes" id="UP000028194"/>
    </source>
</evidence>
<protein>
    <submittedName>
        <fullName evidence="1">Uncharacterized protein</fullName>
    </submittedName>
</protein>